<dbReference type="AlphaFoldDB" id="A0A1M6E6T7"/>
<gene>
    <name evidence="1" type="ORF">SAMN05444000_103124</name>
</gene>
<dbReference type="STRING" id="1470563.SAMN05444000_103124"/>
<dbReference type="Pfam" id="PF04268">
    <property type="entry name" value="SoxG"/>
    <property type="match status" value="1"/>
</dbReference>
<name>A0A1M6E6T7_9RHOB</name>
<dbReference type="OrthoDB" id="9814782at2"/>
<sequence length="188" mass="19690">MSNAVSALNSASFEGFATVTETGLRGMITLRGDLSSAKLKAAVKAATGAAIPDVRRVTTGKDGMAAWMSPDELLILCDYASVNDTIATLTAKLTGEHALAVNVSDARAVFRIAGDGAREVLAKLAPVDLSAGAFQAGDFRRSRIAQVAAAFWLNDDNSFELVCFRSVAQYVFDVLKVSAQPGGEVGFL</sequence>
<dbReference type="Gene3D" id="3.30.70.1520">
    <property type="entry name" value="Heterotetrameric sarcosine oxidase"/>
    <property type="match status" value="1"/>
</dbReference>
<dbReference type="InterPro" id="IPR027266">
    <property type="entry name" value="TrmE/GcvT-like"/>
</dbReference>
<accession>A0A1M6E6T7</accession>
<dbReference type="Gene3D" id="3.30.1360.120">
    <property type="entry name" value="Probable tRNA modification gtpase trme, domain 1"/>
    <property type="match status" value="1"/>
</dbReference>
<proteinExistence type="predicted"/>
<dbReference type="SUPFAM" id="SSF103025">
    <property type="entry name" value="Folate-binding domain"/>
    <property type="match status" value="1"/>
</dbReference>
<dbReference type="RefSeq" id="WP_073249512.1">
    <property type="nucleotide sequence ID" value="NZ_FQZQ01000003.1"/>
</dbReference>
<dbReference type="InterPro" id="IPR007375">
    <property type="entry name" value="SoxG"/>
</dbReference>
<organism evidence="1 2">
    <name type="scientific">Shimia gijangensis</name>
    <dbReference type="NCBI Taxonomy" id="1470563"/>
    <lineage>
        <taxon>Bacteria</taxon>
        <taxon>Pseudomonadati</taxon>
        <taxon>Pseudomonadota</taxon>
        <taxon>Alphaproteobacteria</taxon>
        <taxon>Rhodobacterales</taxon>
        <taxon>Roseobacteraceae</taxon>
    </lineage>
</organism>
<evidence type="ECO:0000313" key="2">
    <source>
        <dbReference type="Proteomes" id="UP000183982"/>
    </source>
</evidence>
<protein>
    <submittedName>
        <fullName evidence="1">Sarcosine oxidase subunit gamma</fullName>
    </submittedName>
</protein>
<keyword evidence="2" id="KW-1185">Reference proteome</keyword>
<reference evidence="2" key="1">
    <citation type="submission" date="2016-11" db="EMBL/GenBank/DDBJ databases">
        <authorList>
            <person name="Varghese N."/>
            <person name="Submissions S."/>
        </authorList>
    </citation>
    <scope>NUCLEOTIDE SEQUENCE [LARGE SCALE GENOMIC DNA]</scope>
    <source>
        <strain evidence="2">DSM 100564</strain>
    </source>
</reference>
<evidence type="ECO:0000313" key="1">
    <source>
        <dbReference type="EMBL" id="SHI81089.1"/>
    </source>
</evidence>
<dbReference type="EMBL" id="FQZQ01000003">
    <property type="protein sequence ID" value="SHI81089.1"/>
    <property type="molecule type" value="Genomic_DNA"/>
</dbReference>
<dbReference type="Proteomes" id="UP000183982">
    <property type="component" value="Unassembled WGS sequence"/>
</dbReference>